<dbReference type="AlphaFoldDB" id="A0A2W1BSD3"/>
<gene>
    <name evidence="2" type="primary">HaOG202734</name>
    <name evidence="2" type="ORF">B5X24_HaOG202734</name>
</gene>
<keyword evidence="3" id="KW-1185">Reference proteome</keyword>
<dbReference type="Proteomes" id="UP000249218">
    <property type="component" value="Unassembled WGS sequence"/>
</dbReference>
<evidence type="ECO:0000313" key="2">
    <source>
        <dbReference type="EMBL" id="PZC77992.1"/>
    </source>
</evidence>
<protein>
    <submittedName>
        <fullName evidence="2">Uncharacterized protein</fullName>
    </submittedName>
</protein>
<organism evidence="2 3">
    <name type="scientific">Helicoverpa armigera</name>
    <name type="common">Cotton bollworm</name>
    <name type="synonym">Heliothis armigera</name>
    <dbReference type="NCBI Taxonomy" id="29058"/>
    <lineage>
        <taxon>Eukaryota</taxon>
        <taxon>Metazoa</taxon>
        <taxon>Ecdysozoa</taxon>
        <taxon>Arthropoda</taxon>
        <taxon>Hexapoda</taxon>
        <taxon>Insecta</taxon>
        <taxon>Pterygota</taxon>
        <taxon>Neoptera</taxon>
        <taxon>Endopterygota</taxon>
        <taxon>Lepidoptera</taxon>
        <taxon>Glossata</taxon>
        <taxon>Ditrysia</taxon>
        <taxon>Noctuoidea</taxon>
        <taxon>Noctuidae</taxon>
        <taxon>Heliothinae</taxon>
        <taxon>Helicoverpa</taxon>
    </lineage>
</organism>
<accession>A0A2W1BSD3</accession>
<evidence type="ECO:0000313" key="3">
    <source>
        <dbReference type="Proteomes" id="UP000249218"/>
    </source>
</evidence>
<keyword evidence="1" id="KW-0732">Signal</keyword>
<sequence length="75" mass="8692">MPGDSRRAYVTILWVGWWQIIDVSCAIPDFLESKILGILTIQTQVCIEVYEEKHVVFQHALLTQKHLLLLSQDLK</sequence>
<feature type="chain" id="PRO_5015962180" evidence="1">
    <location>
        <begin position="27"/>
        <end position="75"/>
    </location>
</feature>
<feature type="signal peptide" evidence="1">
    <location>
        <begin position="1"/>
        <end position="26"/>
    </location>
</feature>
<proteinExistence type="predicted"/>
<evidence type="ECO:0000256" key="1">
    <source>
        <dbReference type="SAM" id="SignalP"/>
    </source>
</evidence>
<reference evidence="2 3" key="1">
    <citation type="journal article" date="2017" name="BMC Biol.">
        <title>Genomic innovations, transcriptional plasticity and gene loss underlying the evolution and divergence of two highly polyphagous and invasive Helicoverpa pest species.</title>
        <authorList>
            <person name="Pearce S.L."/>
            <person name="Clarke D.F."/>
            <person name="East P.D."/>
            <person name="Elfekih S."/>
            <person name="Gordon K.H."/>
            <person name="Jermiin L.S."/>
            <person name="McGaughran A."/>
            <person name="Oakeshott J.G."/>
            <person name="Papanikolaou A."/>
            <person name="Perera O.P."/>
            <person name="Rane R.V."/>
            <person name="Richards S."/>
            <person name="Tay W.T."/>
            <person name="Walsh T.K."/>
            <person name="Anderson A."/>
            <person name="Anderson C.J."/>
            <person name="Asgari S."/>
            <person name="Board P.G."/>
            <person name="Bretschneider A."/>
            <person name="Campbell P.M."/>
            <person name="Chertemps T."/>
            <person name="Christeller J.T."/>
            <person name="Coppin C.W."/>
            <person name="Downes S.J."/>
            <person name="Duan G."/>
            <person name="Farnsworth C.A."/>
            <person name="Good R.T."/>
            <person name="Han L.B."/>
            <person name="Han Y.C."/>
            <person name="Hatje K."/>
            <person name="Horne I."/>
            <person name="Huang Y.P."/>
            <person name="Hughes D.S."/>
            <person name="Jacquin-Joly E."/>
            <person name="James W."/>
            <person name="Jhangiani S."/>
            <person name="Kollmar M."/>
            <person name="Kuwar S.S."/>
            <person name="Li S."/>
            <person name="Liu N.Y."/>
            <person name="Maibeche M.T."/>
            <person name="Miller J.R."/>
            <person name="Montagne N."/>
            <person name="Perry T."/>
            <person name="Qu J."/>
            <person name="Song S.V."/>
            <person name="Sutton G.G."/>
            <person name="Vogel H."/>
            <person name="Walenz B.P."/>
            <person name="Xu W."/>
            <person name="Zhang H.J."/>
            <person name="Zou Z."/>
            <person name="Batterham P."/>
            <person name="Edwards O.R."/>
            <person name="Feyereisen R."/>
            <person name="Gibbs R.A."/>
            <person name="Heckel D.G."/>
            <person name="McGrath A."/>
            <person name="Robin C."/>
            <person name="Scherer S.E."/>
            <person name="Worley K.C."/>
            <person name="Wu Y.D."/>
        </authorList>
    </citation>
    <scope>NUCLEOTIDE SEQUENCE [LARGE SCALE GENOMIC DNA]</scope>
    <source>
        <strain evidence="2">Harm_GR_Male_#8</strain>
        <tissue evidence="2">Whole organism</tissue>
    </source>
</reference>
<dbReference type="EMBL" id="KZ149915">
    <property type="protein sequence ID" value="PZC77992.1"/>
    <property type="molecule type" value="Genomic_DNA"/>
</dbReference>
<name>A0A2W1BSD3_HELAM</name>